<dbReference type="EMBL" id="HACG01037065">
    <property type="protein sequence ID" value="CEK83930.1"/>
    <property type="molecule type" value="Transcribed_RNA"/>
</dbReference>
<evidence type="ECO:0000256" key="3">
    <source>
        <dbReference type="ARBA" id="ARBA00037096"/>
    </source>
</evidence>
<organism evidence="6">
    <name type="scientific">Arion vulgaris</name>
    <dbReference type="NCBI Taxonomy" id="1028688"/>
    <lineage>
        <taxon>Eukaryota</taxon>
        <taxon>Metazoa</taxon>
        <taxon>Spiralia</taxon>
        <taxon>Lophotrochozoa</taxon>
        <taxon>Mollusca</taxon>
        <taxon>Gastropoda</taxon>
        <taxon>Heterobranchia</taxon>
        <taxon>Euthyneura</taxon>
        <taxon>Panpulmonata</taxon>
        <taxon>Eupulmonata</taxon>
        <taxon>Stylommatophora</taxon>
        <taxon>Helicina</taxon>
        <taxon>Arionoidea</taxon>
        <taxon>Arionidae</taxon>
        <taxon>Arion</taxon>
    </lineage>
</organism>
<dbReference type="GO" id="GO:0016020">
    <property type="term" value="C:membrane"/>
    <property type="evidence" value="ECO:0007669"/>
    <property type="project" value="TreeGrafter"/>
</dbReference>
<evidence type="ECO:0000256" key="5">
    <source>
        <dbReference type="SAM" id="Phobius"/>
    </source>
</evidence>
<evidence type="ECO:0000256" key="4">
    <source>
        <dbReference type="RuleBase" id="RU000363"/>
    </source>
</evidence>
<comment type="function">
    <text evidence="3">Putative oxidoreductase.</text>
</comment>
<feature type="transmembrane region" description="Helical" evidence="5">
    <location>
        <begin position="6"/>
        <end position="27"/>
    </location>
</feature>
<dbReference type="GO" id="GO:0016491">
    <property type="term" value="F:oxidoreductase activity"/>
    <property type="evidence" value="ECO:0007669"/>
    <property type="project" value="UniProtKB-KW"/>
</dbReference>
<comment type="similarity">
    <text evidence="1 4">Belongs to the short-chain dehydrogenases/reductases (SDR) family.</text>
</comment>
<sequence length="310" mass="34161">MSAIWLNPLWAVIGFPLGLVSYLYYLFNRKLDIDLKNKVVFISGASSGLGEACAEAFHTAGCKLILSGRKVQPLMDLKDRLTKKNISGYTPAIVTIDLDNLSSIANKMNQVISAFGHVDIIINNAGQSYRGQAKNTKLDVDIKLMNVNYFGQIEITKAILPHMIRQHSGQIVVISSVQGKISIPHRSAYAASKHALQAYFDCLRAEVAQYNIGVCLVNPYYINTNLSRNAVTGDGTNYGKVDDNTKAGLKPENVARQILKCVISQTDELTLAPLHVQFIIALRNLAPWLFFKVMAARAKKESNLYAANSN</sequence>
<accession>A0A0B7ASF9</accession>
<protein>
    <recommendedName>
        <fullName evidence="8">Dehydrogenase/reductase SDR family protein 7-like</fullName>
    </recommendedName>
</protein>
<keyword evidence="5" id="KW-0812">Transmembrane</keyword>
<evidence type="ECO:0000256" key="2">
    <source>
        <dbReference type="ARBA" id="ARBA00023002"/>
    </source>
</evidence>
<dbReference type="InterPro" id="IPR036291">
    <property type="entry name" value="NAD(P)-bd_dom_sf"/>
</dbReference>
<dbReference type="PANTHER" id="PTHR44196:SF1">
    <property type="entry name" value="DEHYDROGENASE_REDUCTASE SDR FAMILY MEMBER 7B"/>
    <property type="match status" value="1"/>
</dbReference>
<keyword evidence="2" id="KW-0560">Oxidoreductase</keyword>
<name>A0A0B7ASF9_9EUPU</name>
<evidence type="ECO:0000313" key="6">
    <source>
        <dbReference type="EMBL" id="CEK83929.1"/>
    </source>
</evidence>
<evidence type="ECO:0000256" key="1">
    <source>
        <dbReference type="ARBA" id="ARBA00006484"/>
    </source>
</evidence>
<keyword evidence="5" id="KW-0472">Membrane</keyword>
<dbReference type="AlphaFoldDB" id="A0A0B7ASF9"/>
<dbReference type="InterPro" id="IPR020904">
    <property type="entry name" value="Sc_DH/Rdtase_CS"/>
</dbReference>
<evidence type="ECO:0000313" key="7">
    <source>
        <dbReference type="EMBL" id="CEK83930.1"/>
    </source>
</evidence>
<dbReference type="PANTHER" id="PTHR44196">
    <property type="entry name" value="DEHYDROGENASE/REDUCTASE SDR FAMILY MEMBER 7B"/>
    <property type="match status" value="1"/>
</dbReference>
<dbReference type="PROSITE" id="PS00061">
    <property type="entry name" value="ADH_SHORT"/>
    <property type="match status" value="1"/>
</dbReference>
<dbReference type="PRINTS" id="PR00081">
    <property type="entry name" value="GDHRDH"/>
</dbReference>
<dbReference type="SUPFAM" id="SSF51735">
    <property type="entry name" value="NAD(P)-binding Rossmann-fold domains"/>
    <property type="match status" value="1"/>
</dbReference>
<proteinExistence type="inferred from homology"/>
<dbReference type="EMBL" id="HACG01037064">
    <property type="protein sequence ID" value="CEK83929.1"/>
    <property type="molecule type" value="Transcribed_RNA"/>
</dbReference>
<keyword evidence="5" id="KW-1133">Transmembrane helix</keyword>
<reference evidence="6" key="1">
    <citation type="submission" date="2014-12" db="EMBL/GenBank/DDBJ databases">
        <title>Insight into the proteome of Arion vulgaris.</title>
        <authorList>
            <person name="Aradska J."/>
            <person name="Bulat T."/>
            <person name="Smidak R."/>
            <person name="Sarate P."/>
            <person name="Gangsoo J."/>
            <person name="Sialana F."/>
            <person name="Bilban M."/>
            <person name="Lubec G."/>
        </authorList>
    </citation>
    <scope>NUCLEOTIDE SEQUENCE</scope>
    <source>
        <tissue evidence="6">Skin</tissue>
    </source>
</reference>
<evidence type="ECO:0008006" key="8">
    <source>
        <dbReference type="Google" id="ProtNLM"/>
    </source>
</evidence>
<dbReference type="InterPro" id="IPR002347">
    <property type="entry name" value="SDR_fam"/>
</dbReference>
<dbReference type="Gene3D" id="3.40.50.720">
    <property type="entry name" value="NAD(P)-binding Rossmann-like Domain"/>
    <property type="match status" value="1"/>
</dbReference>
<gene>
    <name evidence="6" type="primary">ORF139789</name>
    <name evidence="7" type="synonym">ORF139793</name>
</gene>
<dbReference type="PRINTS" id="PR00080">
    <property type="entry name" value="SDRFAMILY"/>
</dbReference>
<dbReference type="Pfam" id="PF00106">
    <property type="entry name" value="adh_short"/>
    <property type="match status" value="1"/>
</dbReference>